<dbReference type="EMBL" id="CP157947">
    <property type="protein sequence ID" value="XBS69024.1"/>
    <property type="molecule type" value="Genomic_DNA"/>
</dbReference>
<protein>
    <submittedName>
        <fullName evidence="1">Uncharacterized protein</fullName>
    </submittedName>
</protein>
<dbReference type="InterPro" id="IPR023346">
    <property type="entry name" value="Lysozyme-like_dom_sf"/>
</dbReference>
<dbReference type="SUPFAM" id="SSF53955">
    <property type="entry name" value="Lysozyme-like"/>
    <property type="match status" value="1"/>
</dbReference>
<gene>
    <name evidence="1" type="ORF">ABK905_21340</name>
</gene>
<accession>A0AAU7Q796</accession>
<evidence type="ECO:0000313" key="1">
    <source>
        <dbReference type="EMBL" id="XBS69024.1"/>
    </source>
</evidence>
<proteinExistence type="predicted"/>
<dbReference type="Gene3D" id="1.10.530.10">
    <property type="match status" value="1"/>
</dbReference>
<sequence length="100" mass="11414">MKQLTGKANYNSFTAYSKNKWGDDTDFVDNPELIASSIKYATRSALAFWDINKLYKYADNGIDMDASYLITNIVNPGTHSKESRYKNLIKFSQIGIFELI</sequence>
<name>A0AAU7Q796_9GAMM</name>
<reference evidence="1" key="1">
    <citation type="submission" date="2024-06" db="EMBL/GenBank/DDBJ databases">
        <authorList>
            <person name="Coelho C."/>
            <person name="Bento M."/>
            <person name="Garcia E."/>
            <person name="Camelo A."/>
            <person name="Brandao I."/>
            <person name="Espirito Santo C."/>
            <person name="Trovao J."/>
            <person name="Verissimo A."/>
            <person name="Costa J."/>
            <person name="Tiago I."/>
        </authorList>
    </citation>
    <scope>NUCLEOTIDE SEQUENCE</scope>
    <source>
        <strain evidence="1">KWT182</strain>
    </source>
</reference>
<dbReference type="AlphaFoldDB" id="A0AAU7Q796"/>
<organism evidence="1">
    <name type="scientific">Acerihabitans sp. KWT182</name>
    <dbReference type="NCBI Taxonomy" id="3157919"/>
    <lineage>
        <taxon>Bacteria</taxon>
        <taxon>Pseudomonadati</taxon>
        <taxon>Pseudomonadota</taxon>
        <taxon>Gammaproteobacteria</taxon>
        <taxon>Enterobacterales</taxon>
        <taxon>Pectobacteriaceae</taxon>
        <taxon>Acerihabitans</taxon>
    </lineage>
</organism>